<gene>
    <name evidence="3" type="ORF">DES47_105493</name>
</gene>
<evidence type="ECO:0000256" key="2">
    <source>
        <dbReference type="ARBA" id="ARBA00023002"/>
    </source>
</evidence>
<dbReference type="AlphaFoldDB" id="A0A4R6QJZ4"/>
<dbReference type="SUPFAM" id="SSF51735">
    <property type="entry name" value="NAD(P)-binding Rossmann-fold domains"/>
    <property type="match status" value="1"/>
</dbReference>
<sequence>MNNETGADMGKTILITGAGSGIGRDAAFALAARGHAVIATTFSEAQAEALRAECTMRRQPLQVFKLDITDATDRERLRGLELDVLINNAAVGESGSLAEVDVDRIRRLFEVNVFATLELTQLALAGMITRSRGTVLFISSIAGRVPMPFLMPYSMSKFALSAAGAGLRAELDQLGCGVQVALIEPGAIHTGFNQAMTASKYAWMGPQSYFHDQAEQLKAREARVFKLLEARSTDSIVRQIVKAAEARRPRLRYVAPWIQGLFVRLARIFGA</sequence>
<dbReference type="Proteomes" id="UP000295361">
    <property type="component" value="Unassembled WGS sequence"/>
</dbReference>
<comment type="similarity">
    <text evidence="1">Belongs to the short-chain dehydrogenases/reductases (SDR) family.</text>
</comment>
<dbReference type="PRINTS" id="PR00081">
    <property type="entry name" value="GDHRDH"/>
</dbReference>
<dbReference type="Pfam" id="PF00106">
    <property type="entry name" value="adh_short"/>
    <property type="match status" value="1"/>
</dbReference>
<name>A0A4R6QJZ4_9BURK</name>
<keyword evidence="4" id="KW-1185">Reference proteome</keyword>
<dbReference type="EMBL" id="SNXS01000005">
    <property type="protein sequence ID" value="TDP63487.1"/>
    <property type="molecule type" value="Genomic_DNA"/>
</dbReference>
<organism evidence="3 4">
    <name type="scientific">Roseateles toxinivorans</name>
    <dbReference type="NCBI Taxonomy" id="270368"/>
    <lineage>
        <taxon>Bacteria</taxon>
        <taxon>Pseudomonadati</taxon>
        <taxon>Pseudomonadota</taxon>
        <taxon>Betaproteobacteria</taxon>
        <taxon>Burkholderiales</taxon>
        <taxon>Sphaerotilaceae</taxon>
        <taxon>Roseateles</taxon>
    </lineage>
</organism>
<dbReference type="Gene3D" id="3.40.50.720">
    <property type="entry name" value="NAD(P)-binding Rossmann-like Domain"/>
    <property type="match status" value="1"/>
</dbReference>
<evidence type="ECO:0000256" key="1">
    <source>
        <dbReference type="ARBA" id="ARBA00006484"/>
    </source>
</evidence>
<protein>
    <submittedName>
        <fullName evidence="3">Short-subunit dehydrogenase</fullName>
    </submittedName>
</protein>
<dbReference type="PANTHER" id="PTHR42901:SF1">
    <property type="entry name" value="ALCOHOL DEHYDROGENASE"/>
    <property type="match status" value="1"/>
</dbReference>
<keyword evidence="2" id="KW-0560">Oxidoreductase</keyword>
<dbReference type="InParanoid" id="A0A4R6QJZ4"/>
<evidence type="ECO:0000313" key="4">
    <source>
        <dbReference type="Proteomes" id="UP000295361"/>
    </source>
</evidence>
<dbReference type="InterPro" id="IPR036291">
    <property type="entry name" value="NAD(P)-bd_dom_sf"/>
</dbReference>
<proteinExistence type="inferred from homology"/>
<reference evidence="3 4" key="1">
    <citation type="submission" date="2019-03" db="EMBL/GenBank/DDBJ databases">
        <title>Genomic Encyclopedia of Type Strains, Phase IV (KMG-IV): sequencing the most valuable type-strain genomes for metagenomic binning, comparative biology and taxonomic classification.</title>
        <authorList>
            <person name="Goeker M."/>
        </authorList>
    </citation>
    <scope>NUCLEOTIDE SEQUENCE [LARGE SCALE GENOMIC DNA]</scope>
    <source>
        <strain evidence="3 4">DSM 16998</strain>
    </source>
</reference>
<accession>A0A4R6QJZ4</accession>
<dbReference type="PANTHER" id="PTHR42901">
    <property type="entry name" value="ALCOHOL DEHYDROGENASE"/>
    <property type="match status" value="1"/>
</dbReference>
<dbReference type="GO" id="GO:0016491">
    <property type="term" value="F:oxidoreductase activity"/>
    <property type="evidence" value="ECO:0007669"/>
    <property type="project" value="UniProtKB-KW"/>
</dbReference>
<comment type="caution">
    <text evidence="3">The sequence shown here is derived from an EMBL/GenBank/DDBJ whole genome shotgun (WGS) entry which is preliminary data.</text>
</comment>
<dbReference type="OrthoDB" id="9789083at2"/>
<evidence type="ECO:0000313" key="3">
    <source>
        <dbReference type="EMBL" id="TDP63487.1"/>
    </source>
</evidence>
<dbReference type="InterPro" id="IPR002347">
    <property type="entry name" value="SDR_fam"/>
</dbReference>